<dbReference type="AlphaFoldDB" id="A0A4U5M6V0"/>
<gene>
    <name evidence="2" type="ORF">L596_025110</name>
</gene>
<dbReference type="EMBL" id="AZBU02000009">
    <property type="protein sequence ID" value="TKR64610.1"/>
    <property type="molecule type" value="Genomic_DNA"/>
</dbReference>
<keyword evidence="1" id="KW-0732">Signal</keyword>
<keyword evidence="3" id="KW-1185">Reference proteome</keyword>
<protein>
    <recommendedName>
        <fullName evidence="4">Secreted protein</fullName>
    </recommendedName>
</protein>
<organism evidence="2 3">
    <name type="scientific">Steinernema carpocapsae</name>
    <name type="common">Entomopathogenic nematode</name>
    <dbReference type="NCBI Taxonomy" id="34508"/>
    <lineage>
        <taxon>Eukaryota</taxon>
        <taxon>Metazoa</taxon>
        <taxon>Ecdysozoa</taxon>
        <taxon>Nematoda</taxon>
        <taxon>Chromadorea</taxon>
        <taxon>Rhabditida</taxon>
        <taxon>Tylenchina</taxon>
        <taxon>Panagrolaimomorpha</taxon>
        <taxon>Strongyloidoidea</taxon>
        <taxon>Steinernematidae</taxon>
        <taxon>Steinernema</taxon>
    </lineage>
</organism>
<evidence type="ECO:0000256" key="1">
    <source>
        <dbReference type="SAM" id="SignalP"/>
    </source>
</evidence>
<feature type="signal peptide" evidence="1">
    <location>
        <begin position="1"/>
        <end position="26"/>
    </location>
</feature>
<name>A0A4U5M6V0_STECR</name>
<dbReference type="Proteomes" id="UP000298663">
    <property type="component" value="Unassembled WGS sequence"/>
</dbReference>
<evidence type="ECO:0000313" key="2">
    <source>
        <dbReference type="EMBL" id="TKR64610.1"/>
    </source>
</evidence>
<sequence>MHQHLAAAHLSVQATIARFLALLGIADRFWTPERMGATRVSVYLMFDHRRKRCDCVNFKRGERQSTFVVYVLNLCSLCVQRKGSFSVNSMGTSMTQMMPFVKFWCRLFTIFVV</sequence>
<accession>A0A4U5M6V0</accession>
<feature type="chain" id="PRO_5020850709" description="Secreted protein" evidence="1">
    <location>
        <begin position="27"/>
        <end position="113"/>
    </location>
</feature>
<evidence type="ECO:0000313" key="3">
    <source>
        <dbReference type="Proteomes" id="UP000298663"/>
    </source>
</evidence>
<reference evidence="2 3" key="1">
    <citation type="journal article" date="2015" name="Genome Biol.">
        <title>Comparative genomics of Steinernema reveals deeply conserved gene regulatory networks.</title>
        <authorList>
            <person name="Dillman A.R."/>
            <person name="Macchietto M."/>
            <person name="Porter C.F."/>
            <person name="Rogers A."/>
            <person name="Williams B."/>
            <person name="Antoshechkin I."/>
            <person name="Lee M.M."/>
            <person name="Goodwin Z."/>
            <person name="Lu X."/>
            <person name="Lewis E.E."/>
            <person name="Goodrich-Blair H."/>
            <person name="Stock S.P."/>
            <person name="Adams B.J."/>
            <person name="Sternberg P.W."/>
            <person name="Mortazavi A."/>
        </authorList>
    </citation>
    <scope>NUCLEOTIDE SEQUENCE [LARGE SCALE GENOMIC DNA]</scope>
    <source>
        <strain evidence="2 3">ALL</strain>
    </source>
</reference>
<proteinExistence type="predicted"/>
<comment type="caution">
    <text evidence="2">The sequence shown here is derived from an EMBL/GenBank/DDBJ whole genome shotgun (WGS) entry which is preliminary data.</text>
</comment>
<evidence type="ECO:0008006" key="4">
    <source>
        <dbReference type="Google" id="ProtNLM"/>
    </source>
</evidence>
<reference evidence="2 3" key="2">
    <citation type="journal article" date="2019" name="G3 (Bethesda)">
        <title>Hybrid Assembly of the Genome of the Entomopathogenic Nematode Steinernema carpocapsae Identifies the X-Chromosome.</title>
        <authorList>
            <person name="Serra L."/>
            <person name="Macchietto M."/>
            <person name="Macias-Munoz A."/>
            <person name="McGill C.J."/>
            <person name="Rodriguez I.M."/>
            <person name="Rodriguez B."/>
            <person name="Murad R."/>
            <person name="Mortazavi A."/>
        </authorList>
    </citation>
    <scope>NUCLEOTIDE SEQUENCE [LARGE SCALE GENOMIC DNA]</scope>
    <source>
        <strain evidence="2 3">ALL</strain>
    </source>
</reference>